<comment type="caution">
    <text evidence="1">The sequence shown here is derived from an EMBL/GenBank/DDBJ whole genome shotgun (WGS) entry which is preliminary data.</text>
</comment>
<dbReference type="NCBIfam" id="NF040910">
    <property type="entry name" value="CD1375_fam"/>
    <property type="match status" value="1"/>
</dbReference>
<reference evidence="2" key="1">
    <citation type="submission" date="2023-09" db="EMBL/GenBank/DDBJ databases">
        <title>Paenibacillus sp. chi10 Genome sequencing and assembly.</title>
        <authorList>
            <person name="Kim I."/>
        </authorList>
    </citation>
    <scope>NUCLEOTIDE SEQUENCE [LARGE SCALE GENOMIC DNA]</scope>
    <source>
        <strain evidence="2">chi10</strain>
    </source>
</reference>
<proteinExistence type="predicted"/>
<dbReference type="InterPro" id="IPR047907">
    <property type="entry name" value="CD1375-like"/>
</dbReference>
<evidence type="ECO:0000313" key="1">
    <source>
        <dbReference type="EMBL" id="MDT8979966.1"/>
    </source>
</evidence>
<dbReference type="Proteomes" id="UP001250538">
    <property type="component" value="Unassembled WGS sequence"/>
</dbReference>
<dbReference type="AlphaFoldDB" id="A0AAJ2N7D7"/>
<dbReference type="EMBL" id="JAVYAA010000010">
    <property type="protein sequence ID" value="MDT8979966.1"/>
    <property type="molecule type" value="Genomic_DNA"/>
</dbReference>
<name>A0AAJ2N7D7_9BACL</name>
<organism evidence="1 2">
    <name type="scientific">Paenibacillus suaedae</name>
    <dbReference type="NCBI Taxonomy" id="3077233"/>
    <lineage>
        <taxon>Bacteria</taxon>
        <taxon>Bacillati</taxon>
        <taxon>Bacillota</taxon>
        <taxon>Bacilli</taxon>
        <taxon>Bacillales</taxon>
        <taxon>Paenibacillaceae</taxon>
        <taxon>Paenibacillus</taxon>
    </lineage>
</organism>
<sequence length="33" mass="3876">MAKIYCDLIRLGLRSIEQVPLTWRDAVQNMLEV</sequence>
<keyword evidence="2" id="KW-1185">Reference proteome</keyword>
<evidence type="ECO:0000313" key="2">
    <source>
        <dbReference type="Proteomes" id="UP001250538"/>
    </source>
</evidence>
<gene>
    <name evidence="1" type="ORF">RQP50_27430</name>
</gene>
<accession>A0AAJ2N7D7</accession>
<dbReference type="RefSeq" id="WP_315747327.1">
    <property type="nucleotide sequence ID" value="NZ_JAVYAA010000010.1"/>
</dbReference>
<protein>
    <submittedName>
        <fullName evidence="1">CD1375 family protein</fullName>
    </submittedName>
</protein>